<keyword evidence="1" id="KW-0863">Zinc-finger</keyword>
<dbReference type="GO" id="GO:0008270">
    <property type="term" value="F:zinc ion binding"/>
    <property type="evidence" value="ECO:0007669"/>
    <property type="project" value="UniProtKB-KW"/>
</dbReference>
<keyword evidence="5" id="KW-1185">Reference proteome</keyword>
<dbReference type="Proteomes" id="UP000800039">
    <property type="component" value="Unassembled WGS sequence"/>
</dbReference>
<feature type="compositionally biased region" description="Polar residues" evidence="2">
    <location>
        <begin position="494"/>
        <end position="507"/>
    </location>
</feature>
<evidence type="ECO:0000259" key="3">
    <source>
        <dbReference type="PROSITE" id="PS50103"/>
    </source>
</evidence>
<comment type="caution">
    <text evidence="4">The sequence shown here is derived from an EMBL/GenBank/DDBJ whole genome shotgun (WGS) entry which is preliminary data.</text>
</comment>
<feature type="domain" description="C3H1-type" evidence="3">
    <location>
        <begin position="166"/>
        <end position="195"/>
    </location>
</feature>
<feature type="region of interest" description="Disordered" evidence="2">
    <location>
        <begin position="477"/>
        <end position="507"/>
    </location>
</feature>
<feature type="compositionally biased region" description="Polar residues" evidence="2">
    <location>
        <begin position="369"/>
        <end position="390"/>
    </location>
</feature>
<feature type="zinc finger region" description="C3H1-type" evidence="1">
    <location>
        <begin position="166"/>
        <end position="195"/>
    </location>
</feature>
<evidence type="ECO:0000313" key="5">
    <source>
        <dbReference type="Proteomes" id="UP000800039"/>
    </source>
</evidence>
<dbReference type="RefSeq" id="XP_040787624.1">
    <property type="nucleotide sequence ID" value="XM_040926500.1"/>
</dbReference>
<dbReference type="InterPro" id="IPR000571">
    <property type="entry name" value="Znf_CCCH"/>
</dbReference>
<organism evidence="4 5">
    <name type="scientific">Cucurbitaria berberidis CBS 394.84</name>
    <dbReference type="NCBI Taxonomy" id="1168544"/>
    <lineage>
        <taxon>Eukaryota</taxon>
        <taxon>Fungi</taxon>
        <taxon>Dikarya</taxon>
        <taxon>Ascomycota</taxon>
        <taxon>Pezizomycotina</taxon>
        <taxon>Dothideomycetes</taxon>
        <taxon>Pleosporomycetidae</taxon>
        <taxon>Pleosporales</taxon>
        <taxon>Pleosporineae</taxon>
        <taxon>Cucurbitariaceae</taxon>
        <taxon>Cucurbitaria</taxon>
    </lineage>
</organism>
<keyword evidence="1" id="KW-0479">Metal-binding</keyword>
<reference evidence="4" key="1">
    <citation type="submission" date="2020-01" db="EMBL/GenBank/DDBJ databases">
        <authorList>
            <consortium name="DOE Joint Genome Institute"/>
            <person name="Haridas S."/>
            <person name="Albert R."/>
            <person name="Binder M."/>
            <person name="Bloem J."/>
            <person name="Labutti K."/>
            <person name="Salamov A."/>
            <person name="Andreopoulos B."/>
            <person name="Baker S.E."/>
            <person name="Barry K."/>
            <person name="Bills G."/>
            <person name="Bluhm B.H."/>
            <person name="Cannon C."/>
            <person name="Castanera R."/>
            <person name="Culley D.E."/>
            <person name="Daum C."/>
            <person name="Ezra D."/>
            <person name="Gonzalez J.B."/>
            <person name="Henrissat B."/>
            <person name="Kuo A."/>
            <person name="Liang C."/>
            <person name="Lipzen A."/>
            <person name="Lutzoni F."/>
            <person name="Magnuson J."/>
            <person name="Mondo S."/>
            <person name="Nolan M."/>
            <person name="Ohm R."/>
            <person name="Pangilinan J."/>
            <person name="Park H.-J."/>
            <person name="Ramirez L."/>
            <person name="Alfaro M."/>
            <person name="Sun H."/>
            <person name="Tritt A."/>
            <person name="Yoshinaga Y."/>
            <person name="Zwiers L.-H."/>
            <person name="Turgeon B.G."/>
            <person name="Goodwin S.B."/>
            <person name="Spatafora J.W."/>
            <person name="Crous P.W."/>
            <person name="Grigoriev I.V."/>
        </authorList>
    </citation>
    <scope>NUCLEOTIDE SEQUENCE</scope>
    <source>
        <strain evidence="4">CBS 394.84</strain>
    </source>
</reference>
<dbReference type="GeneID" id="63843751"/>
<dbReference type="AlphaFoldDB" id="A0A9P4L7I0"/>
<keyword evidence="1" id="KW-0862">Zinc</keyword>
<dbReference type="EMBL" id="ML976616">
    <property type="protein sequence ID" value="KAF1845061.1"/>
    <property type="molecule type" value="Genomic_DNA"/>
</dbReference>
<proteinExistence type="predicted"/>
<feature type="compositionally biased region" description="Basic residues" evidence="2">
    <location>
        <begin position="404"/>
        <end position="414"/>
    </location>
</feature>
<accession>A0A9P4L7I0</accession>
<feature type="compositionally biased region" description="Basic and acidic residues" evidence="2">
    <location>
        <begin position="99"/>
        <end position="110"/>
    </location>
</feature>
<sequence length="507" mass="56034">MTDQSHNPPALPDGLRYYLLRDSIMVPLVPVDQLAFQLQGMPRQLNHRQMSDEGWKYLTETSEAPSTIPIQAPTAMFPSHFTAKPRFLAPDHHVRHDSLATRADNPRIDRSSLSATENIPELPHPLARSGAERPSSLTDTFASIYQNDAQRLGYRMSYPSGIEPDPTKKEYCTHWIKTGECAFISIGCKFKHEMPTTEKLRELGFTQGMPRWWKEKSALASRGPTWMQRRLAEGNDDGEMPTPRAFPDPSTFKSSQAGDRGELYNGMRQPRDSLRREAVTESTTTSRSAPPPVPVQAPSRSAGRALNLLIDLDETLAPPPSPQPSNSSSASAGSHDTHPSSSISVSPPLSPTVDCTPSPVVNRKMGGSQKEQSVTTRPCVRQHSQISWASESEEDVKPAQPVLNKRKSNPRKTAQRSTEPVKKPGLAYSKHAVGNQTKNAEYSGKSANPRTTGPKSNEVAAPELFSKIEQLRREIHQKERVKKGTTRYEGQGRATVNSIAPVKQTVT</sequence>
<protein>
    <recommendedName>
        <fullName evidence="3">C3H1-type domain-containing protein</fullName>
    </recommendedName>
</protein>
<feature type="region of interest" description="Disordered" evidence="2">
    <location>
        <begin position="314"/>
        <end position="461"/>
    </location>
</feature>
<dbReference type="OrthoDB" id="5355510at2759"/>
<evidence type="ECO:0000256" key="1">
    <source>
        <dbReference type="PROSITE-ProRule" id="PRU00723"/>
    </source>
</evidence>
<name>A0A9P4L7I0_9PLEO</name>
<gene>
    <name evidence="4" type="ORF">K460DRAFT_102516</name>
</gene>
<feature type="compositionally biased region" description="Polar residues" evidence="2">
    <location>
        <begin position="434"/>
        <end position="455"/>
    </location>
</feature>
<feature type="compositionally biased region" description="Low complexity" evidence="2">
    <location>
        <begin position="324"/>
        <end position="347"/>
    </location>
</feature>
<feature type="region of interest" description="Disordered" evidence="2">
    <location>
        <begin position="233"/>
        <end position="300"/>
    </location>
</feature>
<evidence type="ECO:0000313" key="4">
    <source>
        <dbReference type="EMBL" id="KAF1845061.1"/>
    </source>
</evidence>
<feature type="compositionally biased region" description="Basic and acidic residues" evidence="2">
    <location>
        <begin position="269"/>
        <end position="279"/>
    </location>
</feature>
<dbReference type="PROSITE" id="PS50103">
    <property type="entry name" value="ZF_C3H1"/>
    <property type="match status" value="1"/>
</dbReference>
<feature type="region of interest" description="Disordered" evidence="2">
    <location>
        <begin position="99"/>
        <end position="133"/>
    </location>
</feature>
<evidence type="ECO:0000256" key="2">
    <source>
        <dbReference type="SAM" id="MobiDB-lite"/>
    </source>
</evidence>